<evidence type="ECO:0000313" key="1">
    <source>
        <dbReference type="EMBL" id="SVC14991.1"/>
    </source>
</evidence>
<feature type="non-terminal residue" evidence="1">
    <location>
        <position position="1"/>
    </location>
</feature>
<accession>A0A382JWQ8</accession>
<dbReference type="InterPro" id="IPR036291">
    <property type="entry name" value="NAD(P)-bd_dom_sf"/>
</dbReference>
<sequence length="229" mass="25041">ASRGMGFEFTQQYAEKGWLVIATCRSPAKADELQSLAARLTNVTIAAMDVTDSVQIEALAKKYQHASIDVLLNNAGIFGYEHLQTLDVLDYDTFEQVMAVNVYGPLKVSQAFAESVAASNQKKIVTLTTGLGSMTLTEQTGGGYYFYRASKAGVNIVGRALAEDLRDQGILIGLFNPGIVNTDFLKWTTYKGPTIEPEEAVAHLIRLIEGLNEENHAIMTNYDGTPIPW</sequence>
<protein>
    <recommendedName>
        <fullName evidence="2">Short-chain dehydrogenase</fullName>
    </recommendedName>
</protein>
<dbReference type="InterPro" id="IPR002347">
    <property type="entry name" value="SDR_fam"/>
</dbReference>
<dbReference type="PANTHER" id="PTHR45458">
    <property type="entry name" value="SHORT-CHAIN DEHYDROGENASE/REDUCTASE SDR"/>
    <property type="match status" value="1"/>
</dbReference>
<dbReference type="GO" id="GO:0016616">
    <property type="term" value="F:oxidoreductase activity, acting on the CH-OH group of donors, NAD or NADP as acceptor"/>
    <property type="evidence" value="ECO:0007669"/>
    <property type="project" value="TreeGrafter"/>
</dbReference>
<organism evidence="1">
    <name type="scientific">marine metagenome</name>
    <dbReference type="NCBI Taxonomy" id="408172"/>
    <lineage>
        <taxon>unclassified sequences</taxon>
        <taxon>metagenomes</taxon>
        <taxon>ecological metagenomes</taxon>
    </lineage>
</organism>
<dbReference type="AlphaFoldDB" id="A0A382JWQ8"/>
<dbReference type="SUPFAM" id="SSF51735">
    <property type="entry name" value="NAD(P)-binding Rossmann-fold domains"/>
    <property type="match status" value="1"/>
</dbReference>
<dbReference type="PRINTS" id="PR00081">
    <property type="entry name" value="GDHRDH"/>
</dbReference>
<gene>
    <name evidence="1" type="ORF">METZ01_LOCUS267845</name>
</gene>
<dbReference type="InterPro" id="IPR052184">
    <property type="entry name" value="SDR_enzymes"/>
</dbReference>
<dbReference type="PRINTS" id="PR00080">
    <property type="entry name" value="SDRFAMILY"/>
</dbReference>
<reference evidence="1" key="1">
    <citation type="submission" date="2018-05" db="EMBL/GenBank/DDBJ databases">
        <authorList>
            <person name="Lanie J.A."/>
            <person name="Ng W.-L."/>
            <person name="Kazmierczak K.M."/>
            <person name="Andrzejewski T.M."/>
            <person name="Davidsen T.M."/>
            <person name="Wayne K.J."/>
            <person name="Tettelin H."/>
            <person name="Glass J.I."/>
            <person name="Rusch D."/>
            <person name="Podicherti R."/>
            <person name="Tsui H.-C.T."/>
            <person name="Winkler M.E."/>
        </authorList>
    </citation>
    <scope>NUCLEOTIDE SEQUENCE</scope>
</reference>
<name>A0A382JWQ8_9ZZZZ</name>
<dbReference type="Pfam" id="PF00106">
    <property type="entry name" value="adh_short"/>
    <property type="match status" value="1"/>
</dbReference>
<dbReference type="EMBL" id="UINC01076126">
    <property type="protein sequence ID" value="SVC14991.1"/>
    <property type="molecule type" value="Genomic_DNA"/>
</dbReference>
<dbReference type="CDD" id="cd05325">
    <property type="entry name" value="carb_red_sniffer_like_SDR_c"/>
    <property type="match status" value="1"/>
</dbReference>
<evidence type="ECO:0008006" key="2">
    <source>
        <dbReference type="Google" id="ProtNLM"/>
    </source>
</evidence>
<proteinExistence type="predicted"/>
<dbReference type="Gene3D" id="3.40.50.720">
    <property type="entry name" value="NAD(P)-binding Rossmann-like Domain"/>
    <property type="match status" value="1"/>
</dbReference>
<dbReference type="PANTHER" id="PTHR45458:SF3">
    <property type="entry name" value="CHAIN DEHYDROGENASE (ATSC), PUTATIVE-RELATED"/>
    <property type="match status" value="1"/>
</dbReference>